<evidence type="ECO:0000313" key="2">
    <source>
        <dbReference type="Proteomes" id="UP000887458"/>
    </source>
</evidence>
<reference evidence="1 2" key="1">
    <citation type="journal article" date="2018" name="J. Allergy Clin. Immunol.">
        <title>High-quality assembly of Dermatophagoides pteronyssinus genome and transcriptome reveals a wide range of novel allergens.</title>
        <authorList>
            <person name="Liu X.Y."/>
            <person name="Yang K.Y."/>
            <person name="Wang M.Q."/>
            <person name="Kwok J.S."/>
            <person name="Zeng X."/>
            <person name="Yang Z."/>
            <person name="Xiao X.J."/>
            <person name="Lau C.P."/>
            <person name="Li Y."/>
            <person name="Huang Z.M."/>
            <person name="Ba J.G."/>
            <person name="Yim A.K."/>
            <person name="Ouyang C.Y."/>
            <person name="Ngai S.M."/>
            <person name="Chan T.F."/>
            <person name="Leung E.L."/>
            <person name="Liu L."/>
            <person name="Liu Z.G."/>
            <person name="Tsui S.K."/>
        </authorList>
    </citation>
    <scope>NUCLEOTIDE SEQUENCE [LARGE SCALE GENOMIC DNA]</scope>
    <source>
        <strain evidence="1">Derp</strain>
    </source>
</reference>
<accession>A0ABQ8J0L7</accession>
<protein>
    <submittedName>
        <fullName evidence="1">Uncharacterized protein</fullName>
    </submittedName>
</protein>
<gene>
    <name evidence="1" type="ORF">DERP_000602</name>
</gene>
<sequence length="72" mass="8383">MRNEMEMKIKFNHQDQKSQDSLRTGYCFFALSSSSFDDPHRFTSGWIKHPASQKSKDQTVVVVILPKTTINY</sequence>
<dbReference type="Proteomes" id="UP000887458">
    <property type="component" value="Unassembled WGS sequence"/>
</dbReference>
<reference evidence="1 2" key="2">
    <citation type="journal article" date="2022" name="Mol. Biol. Evol.">
        <title>Comparative Genomics Reveals Insights into the Divergent Evolution of Astigmatic Mites and Household Pest Adaptations.</title>
        <authorList>
            <person name="Xiong Q."/>
            <person name="Wan A.T."/>
            <person name="Liu X."/>
            <person name="Fung C.S."/>
            <person name="Xiao X."/>
            <person name="Malainual N."/>
            <person name="Hou J."/>
            <person name="Wang L."/>
            <person name="Wang M."/>
            <person name="Yang K.Y."/>
            <person name="Cui Y."/>
            <person name="Leung E.L."/>
            <person name="Nong W."/>
            <person name="Shin S.K."/>
            <person name="Au S.W."/>
            <person name="Jeong K.Y."/>
            <person name="Chew F.T."/>
            <person name="Hui J.H."/>
            <person name="Leung T.F."/>
            <person name="Tungtrongchitr A."/>
            <person name="Zhong N."/>
            <person name="Liu Z."/>
            <person name="Tsui S.K."/>
        </authorList>
    </citation>
    <scope>NUCLEOTIDE SEQUENCE [LARGE SCALE GENOMIC DNA]</scope>
    <source>
        <strain evidence="1">Derp</strain>
    </source>
</reference>
<keyword evidence="2" id="KW-1185">Reference proteome</keyword>
<evidence type="ECO:0000313" key="1">
    <source>
        <dbReference type="EMBL" id="KAH9416105.1"/>
    </source>
</evidence>
<name>A0ABQ8J0L7_DERPT</name>
<proteinExistence type="predicted"/>
<organism evidence="1 2">
    <name type="scientific">Dermatophagoides pteronyssinus</name>
    <name type="common">European house dust mite</name>
    <dbReference type="NCBI Taxonomy" id="6956"/>
    <lineage>
        <taxon>Eukaryota</taxon>
        <taxon>Metazoa</taxon>
        <taxon>Ecdysozoa</taxon>
        <taxon>Arthropoda</taxon>
        <taxon>Chelicerata</taxon>
        <taxon>Arachnida</taxon>
        <taxon>Acari</taxon>
        <taxon>Acariformes</taxon>
        <taxon>Sarcoptiformes</taxon>
        <taxon>Astigmata</taxon>
        <taxon>Psoroptidia</taxon>
        <taxon>Analgoidea</taxon>
        <taxon>Pyroglyphidae</taxon>
        <taxon>Dermatophagoidinae</taxon>
        <taxon>Dermatophagoides</taxon>
    </lineage>
</organism>
<comment type="caution">
    <text evidence="1">The sequence shown here is derived from an EMBL/GenBank/DDBJ whole genome shotgun (WGS) entry which is preliminary data.</text>
</comment>
<dbReference type="EMBL" id="NJHN03000095">
    <property type="protein sequence ID" value="KAH9416105.1"/>
    <property type="molecule type" value="Genomic_DNA"/>
</dbReference>